<dbReference type="EMBL" id="CM000913">
    <property type="protein sequence ID" value="EFG08880.1"/>
    <property type="molecule type" value="Genomic_DNA"/>
</dbReference>
<feature type="chain" id="PRO_5039196811" description="Secreted protein" evidence="1">
    <location>
        <begin position="29"/>
        <end position="139"/>
    </location>
</feature>
<dbReference type="Proteomes" id="UP000002357">
    <property type="component" value="Chromosome"/>
</dbReference>
<proteinExistence type="predicted"/>
<evidence type="ECO:0000256" key="1">
    <source>
        <dbReference type="SAM" id="SignalP"/>
    </source>
</evidence>
<dbReference type="GeneID" id="93729692"/>
<dbReference type="RefSeq" id="WP_003961599.1">
    <property type="nucleotide sequence ID" value="NZ_CM000913.1"/>
</dbReference>
<gene>
    <name evidence="2" type="ORF">SCLAV_3808</name>
</gene>
<dbReference type="AlphaFoldDB" id="E2Q3G5"/>
<reference evidence="2 3" key="1">
    <citation type="journal article" date="2010" name="Genome Biol. Evol.">
        <title>The sequence of a 1.8-mb bacterial linear plasmid reveals a rich evolutionary reservoir of secondary metabolic pathways.</title>
        <authorList>
            <person name="Medema M.H."/>
            <person name="Trefzer A."/>
            <person name="Kovalchuk A."/>
            <person name="van den Berg M."/>
            <person name="Mueller U."/>
            <person name="Heijne W."/>
            <person name="Wu L."/>
            <person name="Alam M.T."/>
            <person name="Ronning C.M."/>
            <person name="Nierman W.C."/>
            <person name="Bovenberg R.A.L."/>
            <person name="Breitling R."/>
            <person name="Takano E."/>
        </authorList>
    </citation>
    <scope>NUCLEOTIDE SEQUENCE [LARGE SCALE GENOMIC DNA]</scope>
    <source>
        <strain evidence="3">ATCC 27064 / DSM 738 / JCM 4710 / NBRC 13307 / NCIMB 12785 / NRRL 3585 / VKM Ac-602</strain>
    </source>
</reference>
<accession>E2Q3G5</accession>
<keyword evidence="1" id="KW-0732">Signal</keyword>
<dbReference type="KEGG" id="sclf:BB341_09670"/>
<protein>
    <recommendedName>
        <fullName evidence="4">Secreted protein</fullName>
    </recommendedName>
</protein>
<evidence type="ECO:0008006" key="4">
    <source>
        <dbReference type="Google" id="ProtNLM"/>
    </source>
</evidence>
<sequence>MKQSAARTLGAAALGAAFAVVSAGNAAAAATVPAPSLETLTSLDTLTNAAPVQKVVSKLPAGAPQTLTGVQASTQAALVESAATLPATLGSATARAMAPGAGKELLGSLLGGLPVGEVSKLAPAPLQLAPALNTGSQPL</sequence>
<organism evidence="2 3">
    <name type="scientific">Streptomyces clavuligerus</name>
    <dbReference type="NCBI Taxonomy" id="1901"/>
    <lineage>
        <taxon>Bacteria</taxon>
        <taxon>Bacillati</taxon>
        <taxon>Actinomycetota</taxon>
        <taxon>Actinomycetes</taxon>
        <taxon>Kitasatosporales</taxon>
        <taxon>Streptomycetaceae</taxon>
        <taxon>Streptomyces</taxon>
    </lineage>
</organism>
<feature type="signal peptide" evidence="1">
    <location>
        <begin position="1"/>
        <end position="28"/>
    </location>
</feature>
<name>E2Q3G5_STRCL</name>
<evidence type="ECO:0000313" key="2">
    <source>
        <dbReference type="EMBL" id="EFG08880.1"/>
    </source>
</evidence>
<evidence type="ECO:0000313" key="3">
    <source>
        <dbReference type="Proteomes" id="UP000002357"/>
    </source>
</evidence>
<keyword evidence="3" id="KW-1185">Reference proteome</keyword>